<evidence type="ECO:0000313" key="1">
    <source>
        <dbReference type="EMBL" id="TDK29494.1"/>
    </source>
</evidence>
<dbReference type="RefSeq" id="WP_133394461.1">
    <property type="nucleotide sequence ID" value="NZ_SMTG01000006.1"/>
</dbReference>
<protein>
    <submittedName>
        <fullName evidence="1">Uncharacterized protein</fullName>
    </submittedName>
</protein>
<sequence length="134" mass="15205">MKIGISEAFRRYGATLKNVNWSVSSWVDSDTLVVSLWDHHHLKGRGRNVLAFGDRFDRWSGAGNSEFRMNVIRAFESGASVRLVLARALEPDRVQRGEDGSKIPKTFAVRDDLIGRVVEVSGENYVIEFRRPEI</sequence>
<reference evidence="1 2" key="1">
    <citation type="submission" date="2019-03" db="EMBL/GenBank/DDBJ databases">
        <title>Luteimonas zhaokaii sp.nov., isolated from the rectal contents of Plateau pika in Yushu, Qinghai Province, China.</title>
        <authorList>
            <person name="Zhang G."/>
        </authorList>
    </citation>
    <scope>NUCLEOTIDE SEQUENCE [LARGE SCALE GENOMIC DNA]</scope>
    <source>
        <strain evidence="1 2">THG-MD21</strain>
    </source>
</reference>
<name>A0A4R5U609_9GAMM</name>
<accession>A0A4R5U609</accession>
<dbReference type="AlphaFoldDB" id="A0A4R5U609"/>
<proteinExistence type="predicted"/>
<dbReference type="Proteomes" id="UP000295543">
    <property type="component" value="Unassembled WGS sequence"/>
</dbReference>
<keyword evidence="2" id="KW-1185">Reference proteome</keyword>
<comment type="caution">
    <text evidence="1">The sequence shown here is derived from an EMBL/GenBank/DDBJ whole genome shotgun (WGS) entry which is preliminary data.</text>
</comment>
<gene>
    <name evidence="1" type="ORF">E2F49_14050</name>
</gene>
<evidence type="ECO:0000313" key="2">
    <source>
        <dbReference type="Proteomes" id="UP000295543"/>
    </source>
</evidence>
<dbReference type="EMBL" id="SMTG01000006">
    <property type="protein sequence ID" value="TDK29494.1"/>
    <property type="molecule type" value="Genomic_DNA"/>
</dbReference>
<organism evidence="1 2">
    <name type="scientific">Luteimonas terrae</name>
    <dbReference type="NCBI Taxonomy" id="1530191"/>
    <lineage>
        <taxon>Bacteria</taxon>
        <taxon>Pseudomonadati</taxon>
        <taxon>Pseudomonadota</taxon>
        <taxon>Gammaproteobacteria</taxon>
        <taxon>Lysobacterales</taxon>
        <taxon>Lysobacteraceae</taxon>
        <taxon>Luteimonas</taxon>
    </lineage>
</organism>
<dbReference type="OrthoDB" id="8919536at2"/>